<evidence type="ECO:0000256" key="5">
    <source>
        <dbReference type="ARBA" id="ARBA00038092"/>
    </source>
</evidence>
<keyword evidence="3" id="KW-0677">Repeat</keyword>
<evidence type="ECO:0000313" key="11">
    <source>
        <dbReference type="Proteomes" id="UP000006727"/>
    </source>
</evidence>
<dbReference type="PaxDb" id="3218-PP1S78_214V6.1"/>
<keyword evidence="11" id="KW-1185">Reference proteome</keyword>
<dbReference type="PANTHER" id="PTHR46042:SF1">
    <property type="entry name" value="DIPHTHINE METHYLTRANSFERASE"/>
    <property type="match status" value="1"/>
</dbReference>
<accession>A9SH84</accession>
<evidence type="ECO:0000256" key="7">
    <source>
        <dbReference type="ARBA" id="ARBA00047551"/>
    </source>
</evidence>
<dbReference type="STRING" id="3218.A9SH84"/>
<dbReference type="GO" id="GO:0005737">
    <property type="term" value="C:cytoplasm"/>
    <property type="evidence" value="ECO:0000318"/>
    <property type="project" value="GO_Central"/>
</dbReference>
<proteinExistence type="inferred from homology"/>
<dbReference type="Gene3D" id="2.130.10.10">
    <property type="entry name" value="YVTN repeat-like/Quinoprotein amine dehydrogenase"/>
    <property type="match status" value="1"/>
</dbReference>
<dbReference type="InterPro" id="IPR001680">
    <property type="entry name" value="WD40_rpt"/>
</dbReference>
<keyword evidence="2 8" id="KW-0853">WD repeat</keyword>
<feature type="repeat" description="WD" evidence="8">
    <location>
        <begin position="205"/>
        <end position="240"/>
    </location>
</feature>
<dbReference type="FunCoup" id="A9SH84">
    <property type="interactions" value="3528"/>
</dbReference>
<dbReference type="HOGENOM" id="CLU_036100_2_0_1"/>
<evidence type="ECO:0000256" key="6">
    <source>
        <dbReference type="ARBA" id="ARBA00039131"/>
    </source>
</evidence>
<dbReference type="InterPro" id="IPR052415">
    <property type="entry name" value="Diphthine_MTase"/>
</dbReference>
<keyword evidence="4" id="KW-0378">Hydrolase</keyword>
<dbReference type="PANTHER" id="PTHR46042">
    <property type="entry name" value="DIPHTHINE METHYLTRANSFERASE"/>
    <property type="match status" value="1"/>
</dbReference>
<reference evidence="9 11" key="1">
    <citation type="journal article" date="2008" name="Science">
        <title>The Physcomitrella genome reveals evolutionary insights into the conquest of land by plants.</title>
        <authorList>
            <person name="Rensing S."/>
            <person name="Lang D."/>
            <person name="Zimmer A."/>
            <person name="Terry A."/>
            <person name="Salamov A."/>
            <person name="Shapiro H."/>
            <person name="Nishiyama T."/>
            <person name="Perroud P.-F."/>
            <person name="Lindquist E."/>
            <person name="Kamisugi Y."/>
            <person name="Tanahashi T."/>
            <person name="Sakakibara K."/>
            <person name="Fujita T."/>
            <person name="Oishi K."/>
            <person name="Shin-I T."/>
            <person name="Kuroki Y."/>
            <person name="Toyoda A."/>
            <person name="Suzuki Y."/>
            <person name="Hashimoto A."/>
            <person name="Yamaguchi K."/>
            <person name="Sugano A."/>
            <person name="Kohara Y."/>
            <person name="Fujiyama A."/>
            <person name="Anterola A."/>
            <person name="Aoki S."/>
            <person name="Ashton N."/>
            <person name="Barbazuk W.B."/>
            <person name="Barker E."/>
            <person name="Bennetzen J."/>
            <person name="Bezanilla M."/>
            <person name="Blankenship R."/>
            <person name="Cho S.H."/>
            <person name="Dutcher S."/>
            <person name="Estelle M."/>
            <person name="Fawcett J.A."/>
            <person name="Gundlach H."/>
            <person name="Hanada K."/>
            <person name="Heyl A."/>
            <person name="Hicks K.A."/>
            <person name="Hugh J."/>
            <person name="Lohr M."/>
            <person name="Mayer K."/>
            <person name="Melkozernov A."/>
            <person name="Murata T."/>
            <person name="Nelson D."/>
            <person name="Pils B."/>
            <person name="Prigge M."/>
            <person name="Reiss B."/>
            <person name="Renner T."/>
            <person name="Rombauts S."/>
            <person name="Rushton P."/>
            <person name="Sanderfoot A."/>
            <person name="Schween G."/>
            <person name="Shiu S.-H."/>
            <person name="Stueber K."/>
            <person name="Theodoulou F.L."/>
            <person name="Tu H."/>
            <person name="Van de Peer Y."/>
            <person name="Verrier P.J."/>
            <person name="Waters E."/>
            <person name="Wood A."/>
            <person name="Yang L."/>
            <person name="Cove D."/>
            <person name="Cuming A."/>
            <person name="Hasebe M."/>
            <person name="Lucas S."/>
            <person name="Mishler D.B."/>
            <person name="Reski R."/>
            <person name="Grigoriev I."/>
            <person name="Quatrano R.S."/>
            <person name="Boore J.L."/>
        </authorList>
    </citation>
    <scope>NUCLEOTIDE SEQUENCE [LARGE SCALE GENOMIC DNA]</scope>
    <source>
        <strain evidence="10 11">cv. Gransden 2004</strain>
    </source>
</reference>
<evidence type="ECO:0000256" key="2">
    <source>
        <dbReference type="ARBA" id="ARBA00022574"/>
    </source>
</evidence>
<dbReference type="InterPro" id="IPR036322">
    <property type="entry name" value="WD40_repeat_dom_sf"/>
</dbReference>
<dbReference type="RefSeq" id="XP_024384778.1">
    <property type="nucleotide sequence ID" value="XM_024529010.2"/>
</dbReference>
<dbReference type="PROSITE" id="PS50082">
    <property type="entry name" value="WD_REPEATS_2"/>
    <property type="match status" value="1"/>
</dbReference>
<dbReference type="Gramene" id="Pp3c9_15370V3.1">
    <property type="protein sequence ID" value="Pp3c9_15370V3.1"/>
    <property type="gene ID" value="Pp3c9_15370"/>
</dbReference>
<protein>
    <recommendedName>
        <fullName evidence="6">methylated diphthine methylhydrolase</fullName>
        <ecNumber evidence="6">3.1.1.97</ecNumber>
    </recommendedName>
</protein>
<dbReference type="KEGG" id="ppp:112286764"/>
<dbReference type="RefSeq" id="XP_024384780.1">
    <property type="nucleotide sequence ID" value="XM_024529012.2"/>
</dbReference>
<dbReference type="Gramene" id="Pp3c9_15370V3.2">
    <property type="protein sequence ID" value="Pp3c9_15370V3.2"/>
    <property type="gene ID" value="Pp3c9_15370"/>
</dbReference>
<dbReference type="SUPFAM" id="SSF50978">
    <property type="entry name" value="WD40 repeat-like"/>
    <property type="match status" value="1"/>
</dbReference>
<dbReference type="GeneID" id="112286764"/>
<evidence type="ECO:0000256" key="1">
    <source>
        <dbReference type="ARBA" id="ARBA00005156"/>
    </source>
</evidence>
<dbReference type="GO" id="GO:0061685">
    <property type="term" value="F:diphthine methylesterase activity"/>
    <property type="evidence" value="ECO:0000318"/>
    <property type="project" value="GO_Central"/>
</dbReference>
<evidence type="ECO:0000256" key="3">
    <source>
        <dbReference type="ARBA" id="ARBA00022737"/>
    </source>
</evidence>
<dbReference type="PROSITE" id="PS00678">
    <property type="entry name" value="WD_REPEATS_1"/>
    <property type="match status" value="1"/>
</dbReference>
<dbReference type="EnsemblPlants" id="Pp3c9_15370V3.1">
    <property type="protein sequence ID" value="Pp3c9_15370V3.1"/>
    <property type="gene ID" value="Pp3c9_15370"/>
</dbReference>
<comment type="catalytic activity">
    <reaction evidence="7">
        <text>diphthine methyl ester-[translation elongation factor 2] + H2O = diphthine-[translation elongation factor 2] + methanol + H(+)</text>
        <dbReference type="Rhea" id="RHEA:42656"/>
        <dbReference type="Rhea" id="RHEA-COMP:10172"/>
        <dbReference type="Rhea" id="RHEA-COMP:10173"/>
        <dbReference type="ChEBI" id="CHEBI:15377"/>
        <dbReference type="ChEBI" id="CHEBI:15378"/>
        <dbReference type="ChEBI" id="CHEBI:17790"/>
        <dbReference type="ChEBI" id="CHEBI:79005"/>
        <dbReference type="ChEBI" id="CHEBI:82696"/>
        <dbReference type="EC" id="3.1.1.97"/>
    </reaction>
</comment>
<dbReference type="EMBL" id="ABEU02000009">
    <property type="protein sequence ID" value="PNR48270.1"/>
    <property type="molecule type" value="Genomic_DNA"/>
</dbReference>
<dbReference type="OMA" id="LDMKWLP"/>
<dbReference type="EnsemblPlants" id="Pp3c9_15370V3.3">
    <property type="protein sequence ID" value="Pp3c9_15370V3.3"/>
    <property type="gene ID" value="Pp3c9_15370"/>
</dbReference>
<dbReference type="InterPro" id="IPR019775">
    <property type="entry name" value="WD40_repeat_CS"/>
</dbReference>
<dbReference type="EnsemblPlants" id="Pp3c9_15370V3.2">
    <property type="protein sequence ID" value="Pp3c9_15370V3.2"/>
    <property type="gene ID" value="Pp3c9_15370"/>
</dbReference>
<dbReference type="Pfam" id="PF00400">
    <property type="entry name" value="WD40"/>
    <property type="match status" value="1"/>
</dbReference>
<dbReference type="PROSITE" id="PS50294">
    <property type="entry name" value="WD_REPEATS_REGION"/>
    <property type="match status" value="1"/>
</dbReference>
<dbReference type="InterPro" id="IPR015943">
    <property type="entry name" value="WD40/YVTN_repeat-like_dom_sf"/>
</dbReference>
<reference evidence="10" key="3">
    <citation type="submission" date="2020-12" db="UniProtKB">
        <authorList>
            <consortium name="EnsemblPlants"/>
        </authorList>
    </citation>
    <scope>IDENTIFICATION</scope>
</reference>
<sequence length="357" mass="39391">MGALKRVLEGNADAVEFCPTPAYYNLLAAASYILIEGPTPTRVGGLYLFTLGDDGYNLQELQTIETSGIFDIKWRKPGPGLVPCLGQASADGTLRLYTLLDDDKPTLQETANLDIDSSMCLSLDWSPMESEPQIAVSHSNGTLTIVDVGQSEPQVSSSGQAHELETWITSFDSWHPKLIYTGADDCQFCGWDIRQGLDSAVFRNKKTHSMGVCSVQTNPQIEHSLITGSYDENLRLWDMRMSVRPVMKLGMGLGGGVWRLKWHPLDQGLILAACMHYGFVLVRVDADAMDVVEEYKEHESLAYGADWYQGAWSKSGPEKPSENTGKESLRSLAATCSFYDKALHVWEPSVVALNTRV</sequence>
<evidence type="ECO:0000313" key="10">
    <source>
        <dbReference type="EnsemblPlants" id="Pp3c9_15370V3.1"/>
    </source>
</evidence>
<dbReference type="Gramene" id="Pp3c9_15370V3.3">
    <property type="protein sequence ID" value="Pp3c9_15370V3.3"/>
    <property type="gene ID" value="Pp3c9_15370"/>
</dbReference>
<organism evidence="9">
    <name type="scientific">Physcomitrium patens</name>
    <name type="common">Spreading-leaved earth moss</name>
    <name type="synonym">Physcomitrella patens</name>
    <dbReference type="NCBI Taxonomy" id="3218"/>
    <lineage>
        <taxon>Eukaryota</taxon>
        <taxon>Viridiplantae</taxon>
        <taxon>Streptophyta</taxon>
        <taxon>Embryophyta</taxon>
        <taxon>Bryophyta</taxon>
        <taxon>Bryophytina</taxon>
        <taxon>Bryopsida</taxon>
        <taxon>Funariidae</taxon>
        <taxon>Funariales</taxon>
        <taxon>Funariaceae</taxon>
        <taxon>Physcomitrium</taxon>
    </lineage>
</organism>
<dbReference type="RefSeq" id="XP_024384779.1">
    <property type="nucleotide sequence ID" value="XM_024529011.2"/>
</dbReference>
<dbReference type="Proteomes" id="UP000006727">
    <property type="component" value="Chromosome 9"/>
</dbReference>
<dbReference type="AlphaFoldDB" id="A9SH84"/>
<dbReference type="eggNOG" id="KOG0280">
    <property type="taxonomic scope" value="Eukaryota"/>
</dbReference>
<comment type="pathway">
    <text evidence="1">Protein modification; peptidyl-diphthamide biosynthesis.</text>
</comment>
<dbReference type="OrthoDB" id="1930760at2759"/>
<name>A9SH84_PHYPA</name>
<dbReference type="GO" id="GO:0017183">
    <property type="term" value="P:protein histidyl modification to diphthamide"/>
    <property type="evidence" value="ECO:0000318"/>
    <property type="project" value="GO_Central"/>
</dbReference>
<dbReference type="EC" id="3.1.1.97" evidence="6"/>
<dbReference type="SMART" id="SM00320">
    <property type="entry name" value="WD40"/>
    <property type="match status" value="4"/>
</dbReference>
<evidence type="ECO:0000313" key="9">
    <source>
        <dbReference type="EMBL" id="PNR48270.1"/>
    </source>
</evidence>
<reference evidence="9 11" key="2">
    <citation type="journal article" date="2018" name="Plant J.">
        <title>The Physcomitrella patens chromosome-scale assembly reveals moss genome structure and evolution.</title>
        <authorList>
            <person name="Lang D."/>
            <person name="Ullrich K.K."/>
            <person name="Murat F."/>
            <person name="Fuchs J."/>
            <person name="Jenkins J."/>
            <person name="Haas F.B."/>
            <person name="Piednoel M."/>
            <person name="Gundlach H."/>
            <person name="Van Bel M."/>
            <person name="Meyberg R."/>
            <person name="Vives C."/>
            <person name="Morata J."/>
            <person name="Symeonidi A."/>
            <person name="Hiss M."/>
            <person name="Muchero W."/>
            <person name="Kamisugi Y."/>
            <person name="Saleh O."/>
            <person name="Blanc G."/>
            <person name="Decker E.L."/>
            <person name="van Gessel N."/>
            <person name="Grimwood J."/>
            <person name="Hayes R.D."/>
            <person name="Graham S.W."/>
            <person name="Gunter L.E."/>
            <person name="McDaniel S.F."/>
            <person name="Hoernstein S.N.W."/>
            <person name="Larsson A."/>
            <person name="Li F.W."/>
            <person name="Perroud P.F."/>
            <person name="Phillips J."/>
            <person name="Ranjan P."/>
            <person name="Rokshar D.S."/>
            <person name="Rothfels C.J."/>
            <person name="Schneider L."/>
            <person name="Shu S."/>
            <person name="Stevenson D.W."/>
            <person name="Thummler F."/>
            <person name="Tillich M."/>
            <person name="Villarreal Aguilar J.C."/>
            <person name="Widiez T."/>
            <person name="Wong G.K."/>
            <person name="Wymore A."/>
            <person name="Zhang Y."/>
            <person name="Zimmer A.D."/>
            <person name="Quatrano R.S."/>
            <person name="Mayer K.F.X."/>
            <person name="Goodstein D."/>
            <person name="Casacuberta J.M."/>
            <person name="Vandepoele K."/>
            <person name="Reski R."/>
            <person name="Cuming A.C."/>
            <person name="Tuskan G.A."/>
            <person name="Maumus F."/>
            <person name="Salse J."/>
            <person name="Schmutz J."/>
            <person name="Rensing S.A."/>
        </authorList>
    </citation>
    <scope>NUCLEOTIDE SEQUENCE [LARGE SCALE GENOMIC DNA]</scope>
    <source>
        <strain evidence="10 11">cv. Gransden 2004</strain>
    </source>
</reference>
<gene>
    <name evidence="10" type="primary">LOC112286764</name>
    <name evidence="9" type="ORF">PHYPA_012745</name>
</gene>
<comment type="similarity">
    <text evidence="5">Belongs to the DPH7 family.</text>
</comment>
<evidence type="ECO:0000256" key="4">
    <source>
        <dbReference type="ARBA" id="ARBA00022801"/>
    </source>
</evidence>
<evidence type="ECO:0000256" key="8">
    <source>
        <dbReference type="PROSITE-ProRule" id="PRU00221"/>
    </source>
</evidence>